<evidence type="ECO:0000313" key="2">
    <source>
        <dbReference type="Proteomes" id="UP000244224"/>
    </source>
</evidence>
<dbReference type="AlphaFoldDB" id="A0A2T6AT55"/>
<proteinExistence type="predicted"/>
<evidence type="ECO:0000313" key="1">
    <source>
        <dbReference type="EMBL" id="PTX46992.1"/>
    </source>
</evidence>
<accession>A0A2T6AT55</accession>
<name>A0A2T6AT55_9RHOB</name>
<dbReference type="EMBL" id="QBKP01000014">
    <property type="protein sequence ID" value="PTX46992.1"/>
    <property type="molecule type" value="Genomic_DNA"/>
</dbReference>
<dbReference type="RefSeq" id="WP_108130005.1">
    <property type="nucleotide sequence ID" value="NZ_QBKP01000014.1"/>
</dbReference>
<comment type="caution">
    <text evidence="1">The sequence shown here is derived from an EMBL/GenBank/DDBJ whole genome shotgun (WGS) entry which is preliminary data.</text>
</comment>
<sequence length="312" mass="33982">MIDLNNPVATPFRVNWGTDPVTEYHYKTDVFTASDGSEQRRPMNRYPEVRVRYETCAMTAAHAERIDGMLPMLMTSAVAVRDFRMNGAGRVSDDGSSFIIRTWSASWAVGVRVVIEDDDGLQEHTALVTGADPASRTVSMSDPCPEAMRGKAAKIGSAVVASLDDEMGSVRHTADVEVWDVSATSFRGLDPIGGAPLTAFPFSHGSEDGVRITARRSVHGLDYGVGRRSEVLGYASMTSGFRTYQVETYQLSQTSKEALVSFWCGCRGRHKSFTAPRLDPSARFRFASDILVVTHRSGDVSSATVNLAQVIA</sequence>
<organism evidence="1 2">
    <name type="scientific">Gemmobacter caeni</name>
    <dbReference type="NCBI Taxonomy" id="589035"/>
    <lineage>
        <taxon>Bacteria</taxon>
        <taxon>Pseudomonadati</taxon>
        <taxon>Pseudomonadota</taxon>
        <taxon>Alphaproteobacteria</taxon>
        <taxon>Rhodobacterales</taxon>
        <taxon>Paracoccaceae</taxon>
        <taxon>Gemmobacter</taxon>
    </lineage>
</organism>
<gene>
    <name evidence="1" type="ORF">C8N34_11412</name>
</gene>
<dbReference type="Proteomes" id="UP000244224">
    <property type="component" value="Unassembled WGS sequence"/>
</dbReference>
<protein>
    <submittedName>
        <fullName evidence="1">Uncharacterized protein</fullName>
    </submittedName>
</protein>
<keyword evidence="2" id="KW-1185">Reference proteome</keyword>
<reference evidence="1 2" key="1">
    <citation type="submission" date="2018-04" db="EMBL/GenBank/DDBJ databases">
        <title>Genomic Encyclopedia of Archaeal and Bacterial Type Strains, Phase II (KMG-II): from individual species to whole genera.</title>
        <authorList>
            <person name="Goeker M."/>
        </authorList>
    </citation>
    <scope>NUCLEOTIDE SEQUENCE [LARGE SCALE GENOMIC DNA]</scope>
    <source>
        <strain evidence="1 2">DSM 21823</strain>
    </source>
</reference>